<evidence type="ECO:0000256" key="4">
    <source>
        <dbReference type="ARBA" id="ARBA00022989"/>
    </source>
</evidence>
<feature type="transmembrane region" description="Helical" evidence="7">
    <location>
        <begin position="264"/>
        <end position="286"/>
    </location>
</feature>
<accession>A0A1H0KV60</accession>
<feature type="region of interest" description="Disordered" evidence="6">
    <location>
        <begin position="364"/>
        <end position="393"/>
    </location>
</feature>
<feature type="transmembrane region" description="Helical" evidence="7">
    <location>
        <begin position="298"/>
        <end position="321"/>
    </location>
</feature>
<evidence type="ECO:0000256" key="7">
    <source>
        <dbReference type="SAM" id="Phobius"/>
    </source>
</evidence>
<organism evidence="8 9">
    <name type="scientific">Aureimonas jatrophae</name>
    <dbReference type="NCBI Taxonomy" id="1166073"/>
    <lineage>
        <taxon>Bacteria</taxon>
        <taxon>Pseudomonadati</taxon>
        <taxon>Pseudomonadota</taxon>
        <taxon>Alphaproteobacteria</taxon>
        <taxon>Hyphomicrobiales</taxon>
        <taxon>Aurantimonadaceae</taxon>
        <taxon>Aureimonas</taxon>
    </lineage>
</organism>
<evidence type="ECO:0000256" key="6">
    <source>
        <dbReference type="SAM" id="MobiDB-lite"/>
    </source>
</evidence>
<gene>
    <name evidence="8" type="ORF">SAMN05192530_108168</name>
</gene>
<dbReference type="PANTHER" id="PTHR30213">
    <property type="entry name" value="INNER MEMBRANE PROTEIN YHJD"/>
    <property type="match status" value="1"/>
</dbReference>
<dbReference type="InterPro" id="IPR017039">
    <property type="entry name" value="Virul_fac_BrkB"/>
</dbReference>
<dbReference type="GO" id="GO:0005886">
    <property type="term" value="C:plasma membrane"/>
    <property type="evidence" value="ECO:0007669"/>
    <property type="project" value="UniProtKB-SubCell"/>
</dbReference>
<dbReference type="STRING" id="1166073.SAMN05192530_108168"/>
<dbReference type="OrthoDB" id="9781030at2"/>
<feature type="transmembrane region" description="Helical" evidence="7">
    <location>
        <begin position="114"/>
        <end position="143"/>
    </location>
</feature>
<keyword evidence="5 7" id="KW-0472">Membrane</keyword>
<keyword evidence="3 7" id="KW-0812">Transmembrane</keyword>
<evidence type="ECO:0000256" key="2">
    <source>
        <dbReference type="ARBA" id="ARBA00022475"/>
    </source>
</evidence>
<protein>
    <submittedName>
        <fullName evidence="8">Membrane protein</fullName>
    </submittedName>
</protein>
<keyword evidence="4 7" id="KW-1133">Transmembrane helix</keyword>
<dbReference type="Pfam" id="PF03631">
    <property type="entry name" value="Virul_fac_BrkB"/>
    <property type="match status" value="1"/>
</dbReference>
<dbReference type="PANTHER" id="PTHR30213:SF0">
    <property type="entry name" value="UPF0761 MEMBRANE PROTEIN YIHY"/>
    <property type="match status" value="1"/>
</dbReference>
<proteinExistence type="predicted"/>
<feature type="transmembrane region" description="Helical" evidence="7">
    <location>
        <begin position="333"/>
        <end position="355"/>
    </location>
</feature>
<feature type="transmembrane region" description="Helical" evidence="7">
    <location>
        <begin position="20"/>
        <end position="38"/>
    </location>
</feature>
<sequence length="393" mass="42734">MSSRFPRYDRNRTRPTQAGDIALGLVSAGGIALASFLAGRRRRGSDGDEEAAFGVQPARAPGIGEEPPSKDRPGDDRVSTAGRGRDARSPTEVPAAGWLDILWRTYEEFSRDRLMLVAAGVTFYVLLALFPAITALVSIYGLFTSRADIAEQVNSLSAFLPGGATAIIGEQMTRLSSQPDQKLGFGLLLGLGIALWSANAGMKTLFDAMNIVYEEEEKRSFVRLTLVTLGYTIGTLIVLILLLAAVVVLPVILKFLHLGSIESWLLWLRWPVLLLLVALALSVVYRNGPSRRAARWRWISPGAAVAALLWVAFSLLFSWYVQNFGSYDETYGSLGAAIGFMTWIWISTIVVLLGAELNAELEHQTARDTTHPPGRPMGARGARMADTLGKARG</sequence>
<dbReference type="EMBL" id="FNIT01000008">
    <property type="protein sequence ID" value="SDO59904.1"/>
    <property type="molecule type" value="Genomic_DNA"/>
</dbReference>
<dbReference type="AlphaFoldDB" id="A0A1H0KV60"/>
<dbReference type="Proteomes" id="UP000198793">
    <property type="component" value="Unassembled WGS sequence"/>
</dbReference>
<comment type="subcellular location">
    <subcellularLocation>
        <location evidence="1">Cell membrane</location>
        <topology evidence="1">Multi-pass membrane protein</topology>
    </subcellularLocation>
</comment>
<evidence type="ECO:0000313" key="9">
    <source>
        <dbReference type="Proteomes" id="UP000198793"/>
    </source>
</evidence>
<evidence type="ECO:0000256" key="1">
    <source>
        <dbReference type="ARBA" id="ARBA00004651"/>
    </source>
</evidence>
<dbReference type="NCBIfam" id="TIGR00765">
    <property type="entry name" value="yihY_not_rbn"/>
    <property type="match status" value="1"/>
</dbReference>
<reference evidence="8 9" key="1">
    <citation type="submission" date="2016-10" db="EMBL/GenBank/DDBJ databases">
        <authorList>
            <person name="de Groot N.N."/>
        </authorList>
    </citation>
    <scope>NUCLEOTIDE SEQUENCE [LARGE SCALE GENOMIC DNA]</scope>
    <source>
        <strain evidence="9">L7-484,KACC 16230,DSM 25025</strain>
    </source>
</reference>
<keyword evidence="2" id="KW-1003">Cell membrane</keyword>
<evidence type="ECO:0000313" key="8">
    <source>
        <dbReference type="EMBL" id="SDO59904.1"/>
    </source>
</evidence>
<dbReference type="RefSeq" id="WP_090675682.1">
    <property type="nucleotide sequence ID" value="NZ_FNIT01000008.1"/>
</dbReference>
<feature type="compositionally biased region" description="Basic and acidic residues" evidence="6">
    <location>
        <begin position="67"/>
        <end position="89"/>
    </location>
</feature>
<keyword evidence="9" id="KW-1185">Reference proteome</keyword>
<feature type="transmembrane region" description="Helical" evidence="7">
    <location>
        <begin position="221"/>
        <end position="252"/>
    </location>
</feature>
<evidence type="ECO:0000256" key="3">
    <source>
        <dbReference type="ARBA" id="ARBA00022692"/>
    </source>
</evidence>
<feature type="region of interest" description="Disordered" evidence="6">
    <location>
        <begin position="44"/>
        <end position="91"/>
    </location>
</feature>
<feature type="transmembrane region" description="Helical" evidence="7">
    <location>
        <begin position="183"/>
        <end position="200"/>
    </location>
</feature>
<name>A0A1H0KV60_9HYPH</name>
<evidence type="ECO:0000256" key="5">
    <source>
        <dbReference type="ARBA" id="ARBA00023136"/>
    </source>
</evidence>